<evidence type="ECO:0000256" key="3">
    <source>
        <dbReference type="ARBA" id="ARBA00022827"/>
    </source>
</evidence>
<accession>A0A0D1LDU5</accession>
<keyword evidence="2" id="KW-0285">Flavoprotein</keyword>
<dbReference type="STRING" id="280871.TL10_26610"/>
<dbReference type="Proteomes" id="UP000032221">
    <property type="component" value="Unassembled WGS sequence"/>
</dbReference>
<dbReference type="PRINTS" id="PR00420">
    <property type="entry name" value="RNGMNOXGNASE"/>
</dbReference>
<dbReference type="GO" id="GO:0016709">
    <property type="term" value="F:oxidoreductase activity, acting on paired donors, with incorporation or reduction of molecular oxygen, NAD(P)H as one donor, and incorporation of one atom of oxygen"/>
    <property type="evidence" value="ECO:0007669"/>
    <property type="project" value="UniProtKB-ARBA"/>
</dbReference>
<proteinExistence type="predicted"/>
<gene>
    <name evidence="5" type="ORF">TL10_26610</name>
</gene>
<keyword evidence="3" id="KW-0274">FAD</keyword>
<evidence type="ECO:0000259" key="4">
    <source>
        <dbReference type="Pfam" id="PF01494"/>
    </source>
</evidence>
<dbReference type="Pfam" id="PF01494">
    <property type="entry name" value="FAD_binding_3"/>
    <property type="match status" value="1"/>
</dbReference>
<keyword evidence="6" id="KW-1185">Reference proteome</keyword>
<comment type="cofactor">
    <cofactor evidence="1">
        <name>FAD</name>
        <dbReference type="ChEBI" id="CHEBI:57692"/>
    </cofactor>
</comment>
<sequence>MTSVVIIGAGPTGLAAAYVLGRYGVRTIVCDQHDGINPHPRAHVINTRSMELLRSWGIADHISAEAIHLHDGISILWKHTVAGEEFGRIELAEAPAEHLARRKNASPVAMASCAQDRVQERLLDAVRKSGMAEVRYRTKVLSIEDRGDDVAIAVDTDGRRETLTAAYLIDAEGACGRLRDSIGIGVEGIPEFGQQLNIYFHADLSEWTDKKSELLFWALNTECPGVFIRLGANRWTFHTSFDPEKSAVADYTPDRCRGLVRKAVGISDLEIEVRSVGTWVLGASTACQYRKGRIFLVGDAAHQFPPTGGLGMNTGLVDADNLGWKLAAVLQGWAPERLLDTYESERRPVALANAENSIANVIKMADAGIGPNTLAVAGRLESDDPEVAAAERLRLAEAVPQQRPHFDYLDLELGYVYGESGPVDSDPISEPIVGGRVPHRWVTLAGERISTLDLVGAGFVLLVGPDGAAWLDGLCRDDVAIPLQAFVIGRDLMIDGAALPGFEQDHAVLVRPDGHIAWIGAGLTGDHVREINFAIRQACCAADLETQP</sequence>
<dbReference type="PANTHER" id="PTHR43004">
    <property type="entry name" value="TRK SYSTEM POTASSIUM UPTAKE PROTEIN"/>
    <property type="match status" value="1"/>
</dbReference>
<dbReference type="GO" id="GO:0071949">
    <property type="term" value="F:FAD binding"/>
    <property type="evidence" value="ECO:0007669"/>
    <property type="project" value="InterPro"/>
</dbReference>
<evidence type="ECO:0000313" key="6">
    <source>
        <dbReference type="Proteomes" id="UP000032221"/>
    </source>
</evidence>
<dbReference type="OrthoDB" id="8670884at2"/>
<dbReference type="PATRIC" id="fig|280871.6.peg.5520"/>
<dbReference type="AlphaFoldDB" id="A0A0D1LDU5"/>
<dbReference type="RefSeq" id="WP_043988022.1">
    <property type="nucleotide sequence ID" value="NZ_JXST01000055.1"/>
</dbReference>
<dbReference type="Gene3D" id="3.30.9.10">
    <property type="entry name" value="D-Amino Acid Oxidase, subunit A, domain 2"/>
    <property type="match status" value="1"/>
</dbReference>
<keyword evidence="5" id="KW-0560">Oxidoreductase</keyword>
<dbReference type="Gene3D" id="3.50.50.60">
    <property type="entry name" value="FAD/NAD(P)-binding domain"/>
    <property type="match status" value="1"/>
</dbReference>
<dbReference type="InterPro" id="IPR002938">
    <property type="entry name" value="FAD-bd"/>
</dbReference>
<dbReference type="InterPro" id="IPR050641">
    <property type="entry name" value="RIFMO-like"/>
</dbReference>
<dbReference type="PANTHER" id="PTHR43004:SF19">
    <property type="entry name" value="BINDING MONOOXYGENASE, PUTATIVE (JCVI)-RELATED"/>
    <property type="match status" value="1"/>
</dbReference>
<name>A0A0D1LDU5_9MYCO</name>
<evidence type="ECO:0000256" key="2">
    <source>
        <dbReference type="ARBA" id="ARBA00022630"/>
    </source>
</evidence>
<comment type="caution">
    <text evidence="5">The sequence shown here is derived from an EMBL/GenBank/DDBJ whole genome shotgun (WGS) entry which is preliminary data.</text>
</comment>
<evidence type="ECO:0000313" key="5">
    <source>
        <dbReference type="EMBL" id="KIU14031.1"/>
    </source>
</evidence>
<evidence type="ECO:0000256" key="1">
    <source>
        <dbReference type="ARBA" id="ARBA00001974"/>
    </source>
</evidence>
<organism evidence="5 6">
    <name type="scientific">Mycolicibacterium llatzerense</name>
    <dbReference type="NCBI Taxonomy" id="280871"/>
    <lineage>
        <taxon>Bacteria</taxon>
        <taxon>Bacillati</taxon>
        <taxon>Actinomycetota</taxon>
        <taxon>Actinomycetes</taxon>
        <taxon>Mycobacteriales</taxon>
        <taxon>Mycobacteriaceae</taxon>
        <taxon>Mycolicibacterium</taxon>
    </lineage>
</organism>
<protein>
    <submittedName>
        <fullName evidence="5">Monooxygenase</fullName>
    </submittedName>
</protein>
<reference evidence="5 6" key="1">
    <citation type="submission" date="2015-01" db="EMBL/GenBank/DDBJ databases">
        <title>Genome sequence of Mycobacterium llatzerense and Mycobacterium immunogenum recovered from brain abscess.</title>
        <authorList>
            <person name="Greninger A.L."/>
            <person name="Langelier C."/>
            <person name="Cunningham G."/>
            <person name="Chiu C.Y."/>
            <person name="Miller S."/>
        </authorList>
    </citation>
    <scope>NUCLEOTIDE SEQUENCE [LARGE SCALE GENOMIC DNA]</scope>
    <source>
        <strain evidence="5 6">CLUC14</strain>
    </source>
</reference>
<dbReference type="Pfam" id="PF21274">
    <property type="entry name" value="Rng_hyd_C"/>
    <property type="match status" value="1"/>
</dbReference>
<keyword evidence="5" id="KW-0503">Monooxygenase</keyword>
<feature type="domain" description="FAD-binding" evidence="4">
    <location>
        <begin position="2"/>
        <end position="356"/>
    </location>
</feature>
<dbReference type="Gene3D" id="3.40.30.120">
    <property type="match status" value="1"/>
</dbReference>
<dbReference type="EMBL" id="JXST01000055">
    <property type="protein sequence ID" value="KIU14031.1"/>
    <property type="molecule type" value="Genomic_DNA"/>
</dbReference>
<dbReference type="SUPFAM" id="SSF51905">
    <property type="entry name" value="FAD/NAD(P)-binding domain"/>
    <property type="match status" value="1"/>
</dbReference>
<dbReference type="InterPro" id="IPR036188">
    <property type="entry name" value="FAD/NAD-bd_sf"/>
</dbReference>